<sequence>MTDFDKLIEFIIPKVVMSHYNSHSQEEEVVDLLSDGNFRLDNTKKNNKGMEESDADGTRQEAWPAGLYNSPEITCSPSPCIFDPIGGAKDSENRAKTDRNPSSSPSPRSPSPSSPFDWSPRARRRGSPGSRRVSTCSGYDQYQSSLLEVPMILDYGEASSDDLSSEWDSDVPETKPSPWRKIRNFVQWTPFFQTYKKQRYPWVQLAGHQGNFKAGPDQGTILKKLCIKEEKCFKVLMDDVLRPFVPEYKGIVKADDGECSFIQLQDLLSDFVSPCVMDCKIGVRTYLEEELAKAKEKPKLRKDMYEKMCQVDTTAPTEEEHKMKGVTKPRYMVWRETISSTATLGFRIEGIRKSDGTSSKDFKTVKTRDQVMKEFMEFTENFPHSVPKYIQRLKSIRTALETSPFFQSHEVIGSSLLFVHDKYDANVWLIDFAKTLELPENITITHKDKWKVGSHEDGYLIGLDNLISIFKSILENYPVPVSPPLSLPDTSLIETNTGNT</sequence>
<dbReference type="Proteomes" id="UP001431783">
    <property type="component" value="Unassembled WGS sequence"/>
</dbReference>
<comment type="similarity">
    <text evidence="1 6">Belongs to the inositol phosphokinase (IPK) family.</text>
</comment>
<keyword evidence="3" id="KW-0547">Nucleotide-binding</keyword>
<dbReference type="SUPFAM" id="SSF56104">
    <property type="entry name" value="SAICAR synthase-like"/>
    <property type="match status" value="1"/>
</dbReference>
<dbReference type="GO" id="GO:0046854">
    <property type="term" value="P:phosphatidylinositol phosphate biosynthetic process"/>
    <property type="evidence" value="ECO:0007669"/>
    <property type="project" value="TreeGrafter"/>
</dbReference>
<dbReference type="Gene3D" id="3.30.470.160">
    <property type="entry name" value="Inositol polyphosphate kinase"/>
    <property type="match status" value="1"/>
</dbReference>
<evidence type="ECO:0000256" key="1">
    <source>
        <dbReference type="ARBA" id="ARBA00007374"/>
    </source>
</evidence>
<proteinExistence type="inferred from homology"/>
<feature type="region of interest" description="Disordered" evidence="7">
    <location>
        <begin position="79"/>
        <end position="136"/>
    </location>
</feature>
<organism evidence="8 9">
    <name type="scientific">Henosepilachna vigintioctopunctata</name>
    <dbReference type="NCBI Taxonomy" id="420089"/>
    <lineage>
        <taxon>Eukaryota</taxon>
        <taxon>Metazoa</taxon>
        <taxon>Ecdysozoa</taxon>
        <taxon>Arthropoda</taxon>
        <taxon>Hexapoda</taxon>
        <taxon>Insecta</taxon>
        <taxon>Pterygota</taxon>
        <taxon>Neoptera</taxon>
        <taxon>Endopterygota</taxon>
        <taxon>Coleoptera</taxon>
        <taxon>Polyphaga</taxon>
        <taxon>Cucujiformia</taxon>
        <taxon>Coccinelloidea</taxon>
        <taxon>Coccinellidae</taxon>
        <taxon>Epilachninae</taxon>
        <taxon>Epilachnini</taxon>
        <taxon>Henosepilachna</taxon>
    </lineage>
</organism>
<dbReference type="Pfam" id="PF03770">
    <property type="entry name" value="IPK"/>
    <property type="match status" value="1"/>
</dbReference>
<name>A0AAW1TS02_9CUCU</name>
<dbReference type="GO" id="GO:0032958">
    <property type="term" value="P:inositol phosphate biosynthetic process"/>
    <property type="evidence" value="ECO:0007669"/>
    <property type="project" value="InterPro"/>
</dbReference>
<evidence type="ECO:0000256" key="3">
    <source>
        <dbReference type="ARBA" id="ARBA00022741"/>
    </source>
</evidence>
<evidence type="ECO:0000256" key="4">
    <source>
        <dbReference type="ARBA" id="ARBA00022777"/>
    </source>
</evidence>
<dbReference type="PANTHER" id="PTHR12400">
    <property type="entry name" value="INOSITOL POLYPHOSPHATE KINASE"/>
    <property type="match status" value="1"/>
</dbReference>
<evidence type="ECO:0000256" key="5">
    <source>
        <dbReference type="ARBA" id="ARBA00022840"/>
    </source>
</evidence>
<evidence type="ECO:0000256" key="2">
    <source>
        <dbReference type="ARBA" id="ARBA00022679"/>
    </source>
</evidence>
<keyword evidence="5" id="KW-0067">ATP-binding</keyword>
<feature type="region of interest" description="Disordered" evidence="7">
    <location>
        <begin position="38"/>
        <end position="62"/>
    </location>
</feature>
<keyword evidence="4 6" id="KW-0418">Kinase</keyword>
<keyword evidence="9" id="KW-1185">Reference proteome</keyword>
<gene>
    <name evidence="8" type="ORF">WA026_009807</name>
</gene>
<dbReference type="InterPro" id="IPR038286">
    <property type="entry name" value="IPK_sf"/>
</dbReference>
<dbReference type="AlphaFoldDB" id="A0AAW1TS02"/>
<evidence type="ECO:0000313" key="8">
    <source>
        <dbReference type="EMBL" id="KAK9870842.1"/>
    </source>
</evidence>
<dbReference type="InterPro" id="IPR005522">
    <property type="entry name" value="IPK"/>
</dbReference>
<dbReference type="GO" id="GO:0000828">
    <property type="term" value="F:inositol hexakisphosphate kinase activity"/>
    <property type="evidence" value="ECO:0007669"/>
    <property type="project" value="TreeGrafter"/>
</dbReference>
<evidence type="ECO:0000256" key="6">
    <source>
        <dbReference type="RuleBase" id="RU363090"/>
    </source>
</evidence>
<evidence type="ECO:0000313" key="9">
    <source>
        <dbReference type="Proteomes" id="UP001431783"/>
    </source>
</evidence>
<dbReference type="GO" id="GO:0005524">
    <property type="term" value="F:ATP binding"/>
    <property type="evidence" value="ECO:0007669"/>
    <property type="project" value="UniProtKB-KW"/>
</dbReference>
<dbReference type="GO" id="GO:0005737">
    <property type="term" value="C:cytoplasm"/>
    <property type="evidence" value="ECO:0007669"/>
    <property type="project" value="TreeGrafter"/>
</dbReference>
<dbReference type="GO" id="GO:0005634">
    <property type="term" value="C:nucleus"/>
    <property type="evidence" value="ECO:0007669"/>
    <property type="project" value="TreeGrafter"/>
</dbReference>
<dbReference type="EC" id="2.7.-.-" evidence="6"/>
<protein>
    <recommendedName>
        <fullName evidence="6">Kinase</fullName>
        <ecNumber evidence="6">2.7.-.-</ecNumber>
    </recommendedName>
</protein>
<feature type="compositionally biased region" description="Basic and acidic residues" evidence="7">
    <location>
        <begin position="41"/>
        <end position="59"/>
    </location>
</feature>
<comment type="caution">
    <text evidence="8">The sequence shown here is derived from an EMBL/GenBank/DDBJ whole genome shotgun (WGS) entry which is preliminary data.</text>
</comment>
<feature type="compositionally biased region" description="Basic and acidic residues" evidence="7">
    <location>
        <begin position="89"/>
        <end position="99"/>
    </location>
</feature>
<dbReference type="FunFam" id="3.30.470.160:FF:000001">
    <property type="entry name" value="Kinase"/>
    <property type="match status" value="1"/>
</dbReference>
<evidence type="ECO:0000256" key="7">
    <source>
        <dbReference type="SAM" id="MobiDB-lite"/>
    </source>
</evidence>
<reference evidence="8 9" key="1">
    <citation type="submission" date="2023-03" db="EMBL/GenBank/DDBJ databases">
        <title>Genome insight into feeding habits of ladybird beetles.</title>
        <authorList>
            <person name="Li H.-S."/>
            <person name="Huang Y.-H."/>
            <person name="Pang H."/>
        </authorList>
    </citation>
    <scope>NUCLEOTIDE SEQUENCE [LARGE SCALE GENOMIC DNA]</scope>
    <source>
        <strain evidence="8">SYSU_2023b</strain>
        <tissue evidence="8">Whole body</tissue>
    </source>
</reference>
<dbReference type="PANTHER" id="PTHR12400:SF97">
    <property type="entry name" value="KINASE"/>
    <property type="match status" value="1"/>
</dbReference>
<dbReference type="EMBL" id="JARQZJ010000004">
    <property type="protein sequence ID" value="KAK9870842.1"/>
    <property type="molecule type" value="Genomic_DNA"/>
</dbReference>
<keyword evidence="2 6" id="KW-0808">Transferase</keyword>
<accession>A0AAW1TS02</accession>